<dbReference type="Proteomes" id="UP001162135">
    <property type="component" value="Unassembled WGS sequence"/>
</dbReference>
<dbReference type="PANTHER" id="PTHR21666:SF263">
    <property type="entry name" value="MUREIN HYDROLASE ACTIVATOR NLPD"/>
    <property type="match status" value="1"/>
</dbReference>
<organism evidence="4 5">
    <name type="scientific">Salinicola acroporae</name>
    <dbReference type="NCBI Taxonomy" id="1541440"/>
    <lineage>
        <taxon>Bacteria</taxon>
        <taxon>Pseudomonadati</taxon>
        <taxon>Pseudomonadota</taxon>
        <taxon>Gammaproteobacteria</taxon>
        <taxon>Oceanospirillales</taxon>
        <taxon>Halomonadaceae</taxon>
        <taxon>Salinicola</taxon>
    </lineage>
</organism>
<keyword evidence="5" id="KW-1185">Reference proteome</keyword>
<evidence type="ECO:0000313" key="4">
    <source>
        <dbReference type="EMBL" id="MDH4573222.1"/>
    </source>
</evidence>
<dbReference type="Pfam" id="PF01551">
    <property type="entry name" value="Peptidase_M23"/>
    <property type="match status" value="1"/>
</dbReference>
<evidence type="ECO:0000256" key="2">
    <source>
        <dbReference type="SAM" id="MobiDB-lite"/>
    </source>
</evidence>
<feature type="region of interest" description="Disordered" evidence="2">
    <location>
        <begin position="146"/>
        <end position="175"/>
    </location>
</feature>
<feature type="domain" description="LysM" evidence="3">
    <location>
        <begin position="99"/>
        <end position="143"/>
    </location>
</feature>
<evidence type="ECO:0000259" key="3">
    <source>
        <dbReference type="PROSITE" id="PS51782"/>
    </source>
</evidence>
<dbReference type="InterPro" id="IPR016047">
    <property type="entry name" value="M23ase_b-sheet_dom"/>
</dbReference>
<dbReference type="CDD" id="cd00118">
    <property type="entry name" value="LysM"/>
    <property type="match status" value="2"/>
</dbReference>
<dbReference type="Pfam" id="PF01476">
    <property type="entry name" value="LysM"/>
    <property type="match status" value="2"/>
</dbReference>
<dbReference type="SMART" id="SM00257">
    <property type="entry name" value="LysM"/>
    <property type="match status" value="2"/>
</dbReference>
<dbReference type="PANTHER" id="PTHR21666">
    <property type="entry name" value="PEPTIDASE-RELATED"/>
    <property type="match status" value="1"/>
</dbReference>
<evidence type="ECO:0000313" key="5">
    <source>
        <dbReference type="Proteomes" id="UP001162135"/>
    </source>
</evidence>
<gene>
    <name evidence="4" type="ORF">CUR86_12735</name>
</gene>
<sequence length="297" mass="31514">MVECTVAGKRRGALLLLLGLMLLLAGCASGGGGQARIADGGGWVTVQRGDTLGKIANQAGIPLLRLQRFNPGVDSRRLAVGQRLLLPSRQERAPGGGPYRYQVRRGDSLYSIARYFGANPQRVQAANTGIDPSQLAVGQLIQVPLAGGSTGRRPSSPAPAASRSLPDPGPLPSSASGWRWPLENYTIERRFGRDAHGTLQPMMLSTSSPATAKATTSGKVRFASGMRQLGQVVILHHADNMQSVYAFCDKLMVSEGQSVSAGGPLCEIGKESGSNRYHLLFDLRHGGKPVDPARVLR</sequence>
<dbReference type="InterPro" id="IPR018392">
    <property type="entry name" value="LysM"/>
</dbReference>
<accession>A0ABT6I6U3</accession>
<dbReference type="Gene3D" id="3.10.350.10">
    <property type="entry name" value="LysM domain"/>
    <property type="match status" value="2"/>
</dbReference>
<dbReference type="SUPFAM" id="SSF51261">
    <property type="entry name" value="Duplicated hybrid motif"/>
    <property type="match status" value="1"/>
</dbReference>
<comment type="caution">
    <text evidence="4">The sequence shown here is derived from an EMBL/GenBank/DDBJ whole genome shotgun (WGS) entry which is preliminary data.</text>
</comment>
<comment type="similarity">
    <text evidence="1">Belongs to the E.coli NlpD/Haemophilus LppB family.</text>
</comment>
<dbReference type="InterPro" id="IPR011055">
    <property type="entry name" value="Dup_hybrid_motif"/>
</dbReference>
<evidence type="ECO:0000256" key="1">
    <source>
        <dbReference type="ARBA" id="ARBA00038420"/>
    </source>
</evidence>
<reference evidence="4" key="2">
    <citation type="submission" date="2017-11" db="EMBL/GenBank/DDBJ databases">
        <authorList>
            <person name="Das S.K."/>
        </authorList>
    </citation>
    <scope>NUCLEOTIDE SEQUENCE</scope>
    <source>
        <strain evidence="4">S4-41</strain>
    </source>
</reference>
<dbReference type="PROSITE" id="PS51782">
    <property type="entry name" value="LYSM"/>
    <property type="match status" value="2"/>
</dbReference>
<dbReference type="InterPro" id="IPR050570">
    <property type="entry name" value="Cell_wall_metabolism_enzyme"/>
</dbReference>
<protein>
    <submittedName>
        <fullName evidence="4">Peptidase M23</fullName>
    </submittedName>
</protein>
<dbReference type="SUPFAM" id="SSF54106">
    <property type="entry name" value="LysM domain"/>
    <property type="match status" value="2"/>
</dbReference>
<feature type="domain" description="LysM" evidence="3">
    <location>
        <begin position="42"/>
        <end position="86"/>
    </location>
</feature>
<dbReference type="CDD" id="cd12797">
    <property type="entry name" value="M23_peptidase"/>
    <property type="match status" value="1"/>
</dbReference>
<dbReference type="EMBL" id="PGFS01000001">
    <property type="protein sequence ID" value="MDH4573222.1"/>
    <property type="molecule type" value="Genomic_DNA"/>
</dbReference>
<name>A0ABT6I6U3_9GAMM</name>
<dbReference type="InterPro" id="IPR036779">
    <property type="entry name" value="LysM_dom_sf"/>
</dbReference>
<reference evidence="4" key="1">
    <citation type="journal article" date="2015" name="Antonie Van Leeuwenhoek">
        <title>Comparative 16S rRNA signatures and multilocus sequence analysis for the genus Salinicola and description of Salinicola acroporae sp. nov., isolated from coral Acropora digitifera.</title>
        <authorList>
            <person name="Lepcha R.T."/>
            <person name="Poddar A."/>
            <person name="Schumann P."/>
            <person name="Das S.K."/>
        </authorList>
    </citation>
    <scope>NUCLEOTIDE SEQUENCE</scope>
    <source>
        <strain evidence="4">S4-41</strain>
    </source>
</reference>
<proteinExistence type="inferred from homology"/>
<dbReference type="Gene3D" id="2.70.70.10">
    <property type="entry name" value="Glucose Permease (Domain IIA)"/>
    <property type="match status" value="1"/>
</dbReference>
<feature type="compositionally biased region" description="Low complexity" evidence="2">
    <location>
        <begin position="151"/>
        <end position="164"/>
    </location>
</feature>